<gene>
    <name evidence="2" type="ORF">WN944_023508</name>
</gene>
<keyword evidence="1" id="KW-0539">Nucleus</keyword>
<dbReference type="GO" id="GO:0005634">
    <property type="term" value="C:nucleus"/>
    <property type="evidence" value="ECO:0007669"/>
    <property type="project" value="UniProtKB-SubCell"/>
</dbReference>
<comment type="function">
    <text evidence="1">Putative transcription activator involved in regulating light control of development.</text>
</comment>
<dbReference type="GO" id="GO:0008270">
    <property type="term" value="F:zinc ion binding"/>
    <property type="evidence" value="ECO:0007669"/>
    <property type="project" value="UniProtKB-UniRule"/>
</dbReference>
<accession>A0AAP0N0E8</accession>
<keyword evidence="1" id="KW-0479">Metal-binding</keyword>
<sequence length="246" mass="28208">MAKAISHVMPNTNHRLCPWHIMQNALKHVNNVFKGPGGVQCALSMFMESIEEEDEFLSAWDAMLEEYDVHDNNWLKSIFELREKWTYAYNKQAWSAGINNTELSESFNASLKDYLGSDFSVAQFFMHFDRVVNDKRYKELEAKLKSGLEIAFAKKRKLSNRQLHSQMSQAHIQYVHAVNSTLPPSMVLHPYSVEQPPQGYNVPNLVPCLPYEPSQQTSFQDLLHQNLTGCSFTVQDSQASNSNVLF</sequence>
<name>A0AAP0N0E8_9ROSI</name>
<keyword evidence="1" id="KW-0863">Zinc-finger</keyword>
<dbReference type="PANTHER" id="PTHR31669">
    <property type="entry name" value="PROTEIN FAR1-RELATED SEQUENCE 10-RELATED"/>
    <property type="match status" value="1"/>
</dbReference>
<evidence type="ECO:0000256" key="1">
    <source>
        <dbReference type="RuleBase" id="RU367018"/>
    </source>
</evidence>
<dbReference type="InterPro" id="IPR031052">
    <property type="entry name" value="FHY3/FAR1"/>
</dbReference>
<keyword evidence="3" id="KW-1185">Reference proteome</keyword>
<protein>
    <recommendedName>
        <fullName evidence="1">Protein FAR1-RELATED SEQUENCE</fullName>
    </recommendedName>
</protein>
<keyword evidence="1" id="KW-0862">Zinc</keyword>
<comment type="caution">
    <text evidence="2">The sequence shown here is derived from an EMBL/GenBank/DDBJ whole genome shotgun (WGS) entry which is preliminary data.</text>
</comment>
<evidence type="ECO:0000313" key="2">
    <source>
        <dbReference type="EMBL" id="KAK9230537.1"/>
    </source>
</evidence>
<proteinExistence type="inferred from homology"/>
<comment type="similarity">
    <text evidence="1">Belongs to the FHY3/FAR1 family.</text>
</comment>
<reference evidence="2 3" key="1">
    <citation type="submission" date="2024-05" db="EMBL/GenBank/DDBJ databases">
        <title>Haplotype-resolved chromosome-level genome assembly of Huyou (Citrus changshanensis).</title>
        <authorList>
            <person name="Miao C."/>
            <person name="Chen W."/>
            <person name="Wu Y."/>
            <person name="Wang L."/>
            <person name="Zhao S."/>
            <person name="Grierson D."/>
            <person name="Xu C."/>
            <person name="Chen K."/>
        </authorList>
    </citation>
    <scope>NUCLEOTIDE SEQUENCE [LARGE SCALE GENOMIC DNA]</scope>
    <source>
        <strain evidence="2">01-14</strain>
        <tissue evidence="2">Leaf</tissue>
    </source>
</reference>
<dbReference type="EMBL" id="JBCGBO010000001">
    <property type="protein sequence ID" value="KAK9230537.1"/>
    <property type="molecule type" value="Genomic_DNA"/>
</dbReference>
<dbReference type="GO" id="GO:0006355">
    <property type="term" value="P:regulation of DNA-templated transcription"/>
    <property type="evidence" value="ECO:0007669"/>
    <property type="project" value="UniProtKB-UniRule"/>
</dbReference>
<dbReference type="PANTHER" id="PTHR31669:SF281">
    <property type="entry name" value="PROTEIN FAR1-RELATED SEQUENCE"/>
    <property type="match status" value="1"/>
</dbReference>
<dbReference type="Proteomes" id="UP001428341">
    <property type="component" value="Unassembled WGS sequence"/>
</dbReference>
<dbReference type="AlphaFoldDB" id="A0AAP0N0E8"/>
<evidence type="ECO:0000313" key="3">
    <source>
        <dbReference type="Proteomes" id="UP001428341"/>
    </source>
</evidence>
<comment type="subcellular location">
    <subcellularLocation>
        <location evidence="1">Nucleus</location>
    </subcellularLocation>
</comment>
<organism evidence="2 3">
    <name type="scientific">Citrus x changshan-huyou</name>
    <dbReference type="NCBI Taxonomy" id="2935761"/>
    <lineage>
        <taxon>Eukaryota</taxon>
        <taxon>Viridiplantae</taxon>
        <taxon>Streptophyta</taxon>
        <taxon>Embryophyta</taxon>
        <taxon>Tracheophyta</taxon>
        <taxon>Spermatophyta</taxon>
        <taxon>Magnoliopsida</taxon>
        <taxon>eudicotyledons</taxon>
        <taxon>Gunneridae</taxon>
        <taxon>Pentapetalae</taxon>
        <taxon>rosids</taxon>
        <taxon>malvids</taxon>
        <taxon>Sapindales</taxon>
        <taxon>Rutaceae</taxon>
        <taxon>Aurantioideae</taxon>
        <taxon>Citrus</taxon>
    </lineage>
</organism>